<dbReference type="AlphaFoldDB" id="A0A951PSQ9"/>
<dbReference type="PANTHER" id="PTHR33877">
    <property type="entry name" value="SLL1193 PROTEIN"/>
    <property type="match status" value="1"/>
</dbReference>
<evidence type="ECO:0000313" key="4">
    <source>
        <dbReference type="Proteomes" id="UP000753908"/>
    </source>
</evidence>
<keyword evidence="1" id="KW-0175">Coiled coil</keyword>
<dbReference type="Proteomes" id="UP000753908">
    <property type="component" value="Unassembled WGS sequence"/>
</dbReference>
<dbReference type="InterPro" id="IPR029471">
    <property type="entry name" value="HNH_5"/>
</dbReference>
<organism evidence="3 4">
    <name type="scientific">Symplocastrum torsivum CPER-KK1</name>
    <dbReference type="NCBI Taxonomy" id="450513"/>
    <lineage>
        <taxon>Bacteria</taxon>
        <taxon>Bacillati</taxon>
        <taxon>Cyanobacteriota</taxon>
        <taxon>Cyanophyceae</taxon>
        <taxon>Oscillatoriophycideae</taxon>
        <taxon>Oscillatoriales</taxon>
        <taxon>Microcoleaceae</taxon>
        <taxon>Symplocastrum</taxon>
    </lineage>
</organism>
<dbReference type="PANTHER" id="PTHR33877:SF1">
    <property type="entry name" value="TYPE IV METHYL-DIRECTED RESTRICTION ENZYME ECOKMCRA"/>
    <property type="match status" value="1"/>
</dbReference>
<dbReference type="Pfam" id="PF14279">
    <property type="entry name" value="HNH_5"/>
    <property type="match status" value="1"/>
</dbReference>
<evidence type="ECO:0000259" key="2">
    <source>
        <dbReference type="SMART" id="SM00507"/>
    </source>
</evidence>
<feature type="domain" description="HNH nuclease" evidence="2">
    <location>
        <begin position="6"/>
        <end position="61"/>
    </location>
</feature>
<evidence type="ECO:0000313" key="3">
    <source>
        <dbReference type="EMBL" id="MBW4549111.1"/>
    </source>
</evidence>
<gene>
    <name evidence="3" type="ORF">KME25_32605</name>
</gene>
<dbReference type="CDD" id="cd00085">
    <property type="entry name" value="HNHc"/>
    <property type="match status" value="1"/>
</dbReference>
<keyword evidence="3" id="KW-0255">Endonuclease</keyword>
<sequence>MSIPSEIRQQVRQRANFACEFCGVSETDVGGQLTIDHFQPKSKGGDDFLENLLYCCIRCNQYKQDYWFTGADDLSLWNPRQEAASIHFLELDDGKLLPRTPTGEFTIKRLRLNRSPLVTYRLSKRRQAEEIRLLKQYKDLIQLLGQLNEQLVTLVEEQQQLLEEQRELIRFLLRRNQ</sequence>
<keyword evidence="3" id="KW-0378">Hydrolase</keyword>
<keyword evidence="3" id="KW-0540">Nuclease</keyword>
<dbReference type="SMART" id="SM00507">
    <property type="entry name" value="HNHc"/>
    <property type="match status" value="1"/>
</dbReference>
<dbReference type="InterPro" id="IPR003615">
    <property type="entry name" value="HNH_nuc"/>
</dbReference>
<feature type="coiled-coil region" evidence="1">
    <location>
        <begin position="137"/>
        <end position="175"/>
    </location>
</feature>
<comment type="caution">
    <text evidence="3">The sequence shown here is derived from an EMBL/GenBank/DDBJ whole genome shotgun (WGS) entry which is preliminary data.</text>
</comment>
<protein>
    <submittedName>
        <fullName evidence="3">HNH endonuclease</fullName>
    </submittedName>
</protein>
<reference evidence="3" key="2">
    <citation type="journal article" date="2022" name="Microbiol. Resour. Announc.">
        <title>Metagenome Sequencing to Explore Phylogenomics of Terrestrial Cyanobacteria.</title>
        <authorList>
            <person name="Ward R.D."/>
            <person name="Stajich J.E."/>
            <person name="Johansen J.R."/>
            <person name="Huntemann M."/>
            <person name="Clum A."/>
            <person name="Foster B."/>
            <person name="Foster B."/>
            <person name="Roux S."/>
            <person name="Palaniappan K."/>
            <person name="Varghese N."/>
            <person name="Mukherjee S."/>
            <person name="Reddy T.B.K."/>
            <person name="Daum C."/>
            <person name="Copeland A."/>
            <person name="Chen I.A."/>
            <person name="Ivanova N.N."/>
            <person name="Kyrpides N.C."/>
            <person name="Shapiro N."/>
            <person name="Eloe-Fadrosh E.A."/>
            <person name="Pietrasiak N."/>
        </authorList>
    </citation>
    <scope>NUCLEOTIDE SEQUENCE</scope>
    <source>
        <strain evidence="3">CPER-KK1</strain>
    </source>
</reference>
<accession>A0A951PSQ9</accession>
<proteinExistence type="predicted"/>
<dbReference type="Gene3D" id="1.10.30.50">
    <property type="match status" value="1"/>
</dbReference>
<dbReference type="GO" id="GO:0004519">
    <property type="term" value="F:endonuclease activity"/>
    <property type="evidence" value="ECO:0007669"/>
    <property type="project" value="UniProtKB-KW"/>
</dbReference>
<evidence type="ECO:0000256" key="1">
    <source>
        <dbReference type="SAM" id="Coils"/>
    </source>
</evidence>
<dbReference type="EMBL" id="JAHHIF010000082">
    <property type="protein sequence ID" value="MBW4549111.1"/>
    <property type="molecule type" value="Genomic_DNA"/>
</dbReference>
<dbReference type="InterPro" id="IPR052892">
    <property type="entry name" value="NA-targeting_endonuclease"/>
</dbReference>
<reference evidence="3" key="1">
    <citation type="submission" date="2021-05" db="EMBL/GenBank/DDBJ databases">
        <authorList>
            <person name="Pietrasiak N."/>
            <person name="Ward R."/>
            <person name="Stajich J.E."/>
            <person name="Kurbessoian T."/>
        </authorList>
    </citation>
    <scope>NUCLEOTIDE SEQUENCE</scope>
    <source>
        <strain evidence="3">CPER-KK1</strain>
    </source>
</reference>
<name>A0A951PSQ9_9CYAN</name>